<organism evidence="2">
    <name type="scientific">viral metagenome</name>
    <dbReference type="NCBI Taxonomy" id="1070528"/>
    <lineage>
        <taxon>unclassified sequences</taxon>
        <taxon>metagenomes</taxon>
        <taxon>organismal metagenomes</taxon>
    </lineage>
</organism>
<dbReference type="EMBL" id="MT143053">
    <property type="protein sequence ID" value="QJA92278.1"/>
    <property type="molecule type" value="Genomic_DNA"/>
</dbReference>
<evidence type="ECO:0000256" key="1">
    <source>
        <dbReference type="SAM" id="Coils"/>
    </source>
</evidence>
<dbReference type="AlphaFoldDB" id="A0A6M3LGW3"/>
<sequence length="111" mass="11862">MVIEKGPCDCAAPDCGVGSIHEPQCATNGPGVFCICGAVVGGDEIQRLRAKVAELQTSLTLAREARRNWEERAKEAEDRVAGMEADLIKSDSIWAAFLDDIRGARTGTEGE</sequence>
<feature type="coiled-coil region" evidence="1">
    <location>
        <begin position="45"/>
        <end position="86"/>
    </location>
</feature>
<keyword evidence="1" id="KW-0175">Coiled coil</keyword>
<name>A0A6M3LGW3_9ZZZZ</name>
<reference evidence="2" key="1">
    <citation type="submission" date="2020-03" db="EMBL/GenBank/DDBJ databases">
        <title>The deep terrestrial virosphere.</title>
        <authorList>
            <person name="Holmfeldt K."/>
            <person name="Nilsson E."/>
            <person name="Simone D."/>
            <person name="Lopez-Fernandez M."/>
            <person name="Wu X."/>
            <person name="de Brujin I."/>
            <person name="Lundin D."/>
            <person name="Andersson A."/>
            <person name="Bertilsson S."/>
            <person name="Dopson M."/>
        </authorList>
    </citation>
    <scope>NUCLEOTIDE SEQUENCE</scope>
    <source>
        <strain evidence="2">MM415B04758</strain>
    </source>
</reference>
<protein>
    <submittedName>
        <fullName evidence="2">Uncharacterized protein</fullName>
    </submittedName>
</protein>
<accession>A0A6M3LGW3</accession>
<evidence type="ECO:0000313" key="2">
    <source>
        <dbReference type="EMBL" id="QJA92278.1"/>
    </source>
</evidence>
<gene>
    <name evidence="2" type="ORF">MM415B04758_0008</name>
</gene>
<proteinExistence type="predicted"/>